<organism evidence="2 3">
    <name type="scientific">Hymenobacter fastidiosus</name>
    <dbReference type="NCBI Taxonomy" id="486264"/>
    <lineage>
        <taxon>Bacteria</taxon>
        <taxon>Pseudomonadati</taxon>
        <taxon>Bacteroidota</taxon>
        <taxon>Cytophagia</taxon>
        <taxon>Cytophagales</taxon>
        <taxon>Hymenobacteraceae</taxon>
        <taxon>Hymenobacter</taxon>
    </lineage>
</organism>
<gene>
    <name evidence="2" type="ORF">GCM10022408_35550</name>
</gene>
<keyword evidence="1" id="KW-0812">Transmembrane</keyword>
<feature type="transmembrane region" description="Helical" evidence="1">
    <location>
        <begin position="66"/>
        <end position="87"/>
    </location>
</feature>
<dbReference type="Proteomes" id="UP001500567">
    <property type="component" value="Unassembled WGS sequence"/>
</dbReference>
<proteinExistence type="predicted"/>
<keyword evidence="3" id="KW-1185">Reference proteome</keyword>
<reference evidence="3" key="1">
    <citation type="journal article" date="2019" name="Int. J. Syst. Evol. Microbiol.">
        <title>The Global Catalogue of Microorganisms (GCM) 10K type strain sequencing project: providing services to taxonomists for standard genome sequencing and annotation.</title>
        <authorList>
            <consortium name="The Broad Institute Genomics Platform"/>
            <consortium name="The Broad Institute Genome Sequencing Center for Infectious Disease"/>
            <person name="Wu L."/>
            <person name="Ma J."/>
        </authorList>
    </citation>
    <scope>NUCLEOTIDE SEQUENCE [LARGE SCALE GENOMIC DNA]</scope>
    <source>
        <strain evidence="3">JCM 17224</strain>
    </source>
</reference>
<evidence type="ECO:0000313" key="2">
    <source>
        <dbReference type="EMBL" id="GAA4018634.1"/>
    </source>
</evidence>
<keyword evidence="1" id="KW-0472">Membrane</keyword>
<feature type="transmembrane region" description="Helical" evidence="1">
    <location>
        <begin position="6"/>
        <end position="27"/>
    </location>
</feature>
<name>A0ABP7SZ23_9BACT</name>
<accession>A0ABP7SZ23</accession>
<evidence type="ECO:0000256" key="1">
    <source>
        <dbReference type="SAM" id="Phobius"/>
    </source>
</evidence>
<dbReference type="EMBL" id="BAABDJ010000039">
    <property type="protein sequence ID" value="GAA4018634.1"/>
    <property type="molecule type" value="Genomic_DNA"/>
</dbReference>
<protein>
    <submittedName>
        <fullName evidence="2">Uncharacterized protein</fullName>
    </submittedName>
</protein>
<sequence length="95" mass="10907">MARAMTATLLLLLLASPLLWLASLFLLRQWCHFRLFFASNLLILAAYLLLIAWFPFGHDEYGLGRLFYSAYALIAHVVLGFGFAVVLRWQQKNAF</sequence>
<keyword evidence="1" id="KW-1133">Transmembrane helix</keyword>
<evidence type="ECO:0000313" key="3">
    <source>
        <dbReference type="Proteomes" id="UP001500567"/>
    </source>
</evidence>
<comment type="caution">
    <text evidence="2">The sequence shown here is derived from an EMBL/GenBank/DDBJ whole genome shotgun (WGS) entry which is preliminary data.</text>
</comment>
<feature type="transmembrane region" description="Helical" evidence="1">
    <location>
        <begin position="34"/>
        <end position="54"/>
    </location>
</feature>